<evidence type="ECO:0000256" key="1">
    <source>
        <dbReference type="ARBA" id="ARBA00010231"/>
    </source>
</evidence>
<dbReference type="GO" id="GO:0005975">
    <property type="term" value="P:carbohydrate metabolic process"/>
    <property type="evidence" value="ECO:0007669"/>
    <property type="project" value="InterPro"/>
</dbReference>
<gene>
    <name evidence="6" type="primary">glmM</name>
    <name evidence="13" type="ORF">HELGO_WM17619</name>
</gene>
<comment type="cofactor">
    <cofactor evidence="6">
        <name>Mg(2+)</name>
        <dbReference type="ChEBI" id="CHEBI:18420"/>
    </cofactor>
    <text evidence="6">Binds 1 Mg(2+) ion per subunit.</text>
</comment>
<dbReference type="InterPro" id="IPR005844">
    <property type="entry name" value="A-D-PHexomutase_a/b/a-I"/>
</dbReference>
<sequence>MELFGTDGVRGLAGGKLNPINVMRLAIAAGIHLKKNSKYNKILVGKDTRRSGYMIENALVSGLTSVGFDVIQIGPMPTPAIAFITENMRCDAGIMITASHNPYYDNGIKFFGAEGNKLNHECESEIEAIFHNMEEIENAFVTKKEIGRSVRIDDVVGRYIVHIKNSFPKKFSLYGKRIVVDCSNGAAYIVAPTVLRELGAEVIVLSSEPDGYNINTNCGATNPEALVKKVIDTRADIGIALDGDADRIVIVDEKGNIVDGDKLIGALAMHLKNEKKLANDKVVATVMSNQGLEDYLASHGIKLERSDVGDKHVLEIMSKVGSNFGGEQSGHVIFSDYAKTGDGLVSGLQAFAYMIETNKTASEAFNVFDLYPQELVNISISHKIPINEITGVQELFSEIEAAGMRYLVRYSGTENLMRILLEGKNQAKLLKMLDKTVSFFKKALQ</sequence>
<keyword evidence="3 6" id="KW-0479">Metal-binding</keyword>
<feature type="modified residue" description="Phosphoserine" evidence="6">
    <location>
        <position position="99"/>
    </location>
</feature>
<dbReference type="GO" id="GO:0005829">
    <property type="term" value="C:cytosol"/>
    <property type="evidence" value="ECO:0007669"/>
    <property type="project" value="TreeGrafter"/>
</dbReference>
<feature type="binding site" evidence="6">
    <location>
        <position position="242"/>
    </location>
    <ligand>
        <name>Mg(2+)</name>
        <dbReference type="ChEBI" id="CHEBI:18420"/>
    </ligand>
</feature>
<evidence type="ECO:0000256" key="8">
    <source>
        <dbReference type="RuleBase" id="RU004327"/>
    </source>
</evidence>
<dbReference type="GO" id="GO:0006048">
    <property type="term" value="P:UDP-N-acetylglucosamine biosynthetic process"/>
    <property type="evidence" value="ECO:0007669"/>
    <property type="project" value="TreeGrafter"/>
</dbReference>
<dbReference type="FunFam" id="3.40.120.10:FF:000003">
    <property type="entry name" value="Phosphoglucosamine mutase"/>
    <property type="match status" value="1"/>
</dbReference>
<evidence type="ECO:0000259" key="12">
    <source>
        <dbReference type="Pfam" id="PF02880"/>
    </source>
</evidence>
<dbReference type="SUPFAM" id="SSF53738">
    <property type="entry name" value="Phosphoglucomutase, first 3 domains"/>
    <property type="match status" value="3"/>
</dbReference>
<feature type="domain" description="Alpha-D-phosphohexomutase alpha/beta/alpha" evidence="12">
    <location>
        <begin position="259"/>
        <end position="368"/>
    </location>
</feature>
<evidence type="ECO:0000256" key="2">
    <source>
        <dbReference type="ARBA" id="ARBA00022553"/>
    </source>
</evidence>
<dbReference type="InterPro" id="IPR016066">
    <property type="entry name" value="A-D-PHexomutase_CS"/>
</dbReference>
<keyword evidence="4 6" id="KW-0460">Magnesium</keyword>
<proteinExistence type="inferred from homology"/>
<evidence type="ECO:0000256" key="3">
    <source>
        <dbReference type="ARBA" id="ARBA00022723"/>
    </source>
</evidence>
<dbReference type="SUPFAM" id="SSF55957">
    <property type="entry name" value="Phosphoglucomutase, C-terminal domain"/>
    <property type="match status" value="1"/>
</dbReference>
<evidence type="ECO:0000256" key="7">
    <source>
        <dbReference type="RuleBase" id="RU004326"/>
    </source>
</evidence>
<organism evidence="13">
    <name type="scientific">uncultured Sulfurovum sp</name>
    <dbReference type="NCBI Taxonomy" id="269237"/>
    <lineage>
        <taxon>Bacteria</taxon>
        <taxon>Pseudomonadati</taxon>
        <taxon>Campylobacterota</taxon>
        <taxon>Epsilonproteobacteria</taxon>
        <taxon>Campylobacterales</taxon>
        <taxon>Sulfurovaceae</taxon>
        <taxon>Sulfurovum</taxon>
        <taxon>environmental samples</taxon>
    </lineage>
</organism>
<protein>
    <recommendedName>
        <fullName evidence="6 8">Phosphoglucosamine mutase</fullName>
        <ecNumber evidence="6 8">5.4.2.10</ecNumber>
    </recommendedName>
</protein>
<dbReference type="InterPro" id="IPR006352">
    <property type="entry name" value="GlmM_bact"/>
</dbReference>
<evidence type="ECO:0000256" key="6">
    <source>
        <dbReference type="HAMAP-Rule" id="MF_01554"/>
    </source>
</evidence>
<feature type="domain" description="Alpha-D-phosphohexomutase alpha/beta/alpha" evidence="10">
    <location>
        <begin position="2"/>
        <end position="135"/>
    </location>
</feature>
<dbReference type="NCBIfam" id="TIGR01455">
    <property type="entry name" value="glmM"/>
    <property type="match status" value="1"/>
</dbReference>
<dbReference type="InterPro" id="IPR036900">
    <property type="entry name" value="A-D-PHexomutase_C_sf"/>
</dbReference>
<dbReference type="InterPro" id="IPR005845">
    <property type="entry name" value="A-D-PHexomutase_a/b/a-II"/>
</dbReference>
<dbReference type="InterPro" id="IPR005843">
    <property type="entry name" value="A-D-PHexomutase_C"/>
</dbReference>
<dbReference type="GO" id="GO:0009252">
    <property type="term" value="P:peptidoglycan biosynthetic process"/>
    <property type="evidence" value="ECO:0007669"/>
    <property type="project" value="TreeGrafter"/>
</dbReference>
<comment type="similarity">
    <text evidence="1 6 7">Belongs to the phosphohexose mutase family.</text>
</comment>
<comment type="catalytic activity">
    <reaction evidence="6 8">
        <text>alpha-D-glucosamine 1-phosphate = D-glucosamine 6-phosphate</text>
        <dbReference type="Rhea" id="RHEA:23424"/>
        <dbReference type="ChEBI" id="CHEBI:58516"/>
        <dbReference type="ChEBI" id="CHEBI:58725"/>
        <dbReference type="EC" id="5.4.2.10"/>
    </reaction>
</comment>
<feature type="binding site" description="via phosphate group" evidence="6">
    <location>
        <position position="99"/>
    </location>
    <ligand>
        <name>Mg(2+)</name>
        <dbReference type="ChEBI" id="CHEBI:18420"/>
    </ligand>
</feature>
<feature type="binding site" evidence="6">
    <location>
        <position position="244"/>
    </location>
    <ligand>
        <name>Mg(2+)</name>
        <dbReference type="ChEBI" id="CHEBI:18420"/>
    </ligand>
</feature>
<dbReference type="Gene3D" id="3.30.310.50">
    <property type="entry name" value="Alpha-D-phosphohexomutase, C-terminal domain"/>
    <property type="match status" value="1"/>
</dbReference>
<comment type="function">
    <text evidence="6 8">Catalyzes the conversion of glucosamine-6-phosphate to glucosamine-1-phosphate.</text>
</comment>
<dbReference type="InterPro" id="IPR050060">
    <property type="entry name" value="Phosphoglucosamine_mutase"/>
</dbReference>
<keyword evidence="2 6" id="KW-0597">Phosphoprotein</keyword>
<dbReference type="Gene3D" id="3.40.120.10">
    <property type="entry name" value="Alpha-D-Glucose-1,6-Bisphosphate, subunit A, domain 3"/>
    <property type="match status" value="3"/>
</dbReference>
<dbReference type="Pfam" id="PF00408">
    <property type="entry name" value="PGM_PMM_IV"/>
    <property type="match status" value="1"/>
</dbReference>
<dbReference type="InterPro" id="IPR005846">
    <property type="entry name" value="A-D-PHexomutase_a/b/a-III"/>
</dbReference>
<dbReference type="NCBIfam" id="NF008139">
    <property type="entry name" value="PRK10887.1"/>
    <property type="match status" value="1"/>
</dbReference>
<evidence type="ECO:0000256" key="4">
    <source>
        <dbReference type="ARBA" id="ARBA00022842"/>
    </source>
</evidence>
<evidence type="ECO:0000313" key="13">
    <source>
        <dbReference type="EMBL" id="CAA6815964.1"/>
    </source>
</evidence>
<dbReference type="Pfam" id="PF02879">
    <property type="entry name" value="PGM_PMM_II"/>
    <property type="match status" value="1"/>
</dbReference>
<evidence type="ECO:0000259" key="11">
    <source>
        <dbReference type="Pfam" id="PF02879"/>
    </source>
</evidence>
<name>A0A6S6TA86_9BACT</name>
<dbReference type="InterPro" id="IPR005841">
    <property type="entry name" value="Alpha-D-phosphohexomutase_SF"/>
</dbReference>
<dbReference type="PANTHER" id="PTHR42946">
    <property type="entry name" value="PHOSPHOHEXOSE MUTASE"/>
    <property type="match status" value="1"/>
</dbReference>
<feature type="domain" description="Alpha-D-phosphohexomutase alpha/beta/alpha" evidence="11">
    <location>
        <begin position="158"/>
        <end position="255"/>
    </location>
</feature>
<accession>A0A6S6TA86</accession>
<feature type="active site" description="Phosphoserine intermediate" evidence="6">
    <location>
        <position position="99"/>
    </location>
</feature>
<evidence type="ECO:0000259" key="9">
    <source>
        <dbReference type="Pfam" id="PF00408"/>
    </source>
</evidence>
<dbReference type="PANTHER" id="PTHR42946:SF1">
    <property type="entry name" value="PHOSPHOGLUCOMUTASE (ALPHA-D-GLUCOSE-1,6-BISPHOSPHATE-DEPENDENT)"/>
    <property type="match status" value="1"/>
</dbReference>
<feature type="binding site" evidence="6">
    <location>
        <position position="246"/>
    </location>
    <ligand>
        <name>Mg(2+)</name>
        <dbReference type="ChEBI" id="CHEBI:18420"/>
    </ligand>
</feature>
<dbReference type="FunFam" id="3.40.120.10:FF:000001">
    <property type="entry name" value="Phosphoglucosamine mutase"/>
    <property type="match status" value="1"/>
</dbReference>
<dbReference type="Pfam" id="PF02878">
    <property type="entry name" value="PGM_PMM_I"/>
    <property type="match status" value="1"/>
</dbReference>
<dbReference type="AlphaFoldDB" id="A0A6S6TA86"/>
<dbReference type="GO" id="GO:0000287">
    <property type="term" value="F:magnesium ion binding"/>
    <property type="evidence" value="ECO:0007669"/>
    <property type="project" value="UniProtKB-UniRule"/>
</dbReference>
<dbReference type="PRINTS" id="PR00509">
    <property type="entry name" value="PGMPMM"/>
</dbReference>
<comment type="PTM">
    <text evidence="6">Activated by phosphorylation.</text>
</comment>
<dbReference type="InterPro" id="IPR016055">
    <property type="entry name" value="A-D-PHexomutase_a/b/a-I/II/III"/>
</dbReference>
<dbReference type="PROSITE" id="PS00710">
    <property type="entry name" value="PGM_PMM"/>
    <property type="match status" value="1"/>
</dbReference>
<dbReference type="GO" id="GO:0008966">
    <property type="term" value="F:phosphoglucosamine mutase activity"/>
    <property type="evidence" value="ECO:0007669"/>
    <property type="project" value="UniProtKB-UniRule"/>
</dbReference>
<dbReference type="EC" id="5.4.2.10" evidence="6 8"/>
<feature type="domain" description="Alpha-D-phosphohexomutase C-terminal" evidence="9">
    <location>
        <begin position="397"/>
        <end position="434"/>
    </location>
</feature>
<reference evidence="13" key="1">
    <citation type="submission" date="2020-01" db="EMBL/GenBank/DDBJ databases">
        <authorList>
            <person name="Meier V. D."/>
            <person name="Meier V D."/>
        </authorList>
    </citation>
    <scope>NUCLEOTIDE SEQUENCE</scope>
    <source>
        <strain evidence="13">HLG_WM_MAG_02</strain>
    </source>
</reference>
<dbReference type="GO" id="GO:0004615">
    <property type="term" value="F:phosphomannomutase activity"/>
    <property type="evidence" value="ECO:0007669"/>
    <property type="project" value="TreeGrafter"/>
</dbReference>
<dbReference type="EMBL" id="CACVAZ010000102">
    <property type="protein sequence ID" value="CAA6815964.1"/>
    <property type="molecule type" value="Genomic_DNA"/>
</dbReference>
<keyword evidence="5 6" id="KW-0413">Isomerase</keyword>
<dbReference type="CDD" id="cd05802">
    <property type="entry name" value="GlmM"/>
    <property type="match status" value="1"/>
</dbReference>
<evidence type="ECO:0000256" key="5">
    <source>
        <dbReference type="ARBA" id="ARBA00023235"/>
    </source>
</evidence>
<dbReference type="HAMAP" id="MF_01554_B">
    <property type="entry name" value="GlmM_B"/>
    <property type="match status" value="1"/>
</dbReference>
<evidence type="ECO:0000259" key="10">
    <source>
        <dbReference type="Pfam" id="PF02878"/>
    </source>
</evidence>
<dbReference type="Pfam" id="PF02880">
    <property type="entry name" value="PGM_PMM_III"/>
    <property type="match status" value="1"/>
</dbReference>